<keyword evidence="2" id="KW-1185">Reference proteome</keyword>
<evidence type="ECO:0000313" key="2">
    <source>
        <dbReference type="Proteomes" id="UP000515472"/>
    </source>
</evidence>
<organism evidence="1 2">
    <name type="scientific">Citrifermentans bremense</name>
    <dbReference type="NCBI Taxonomy" id="60035"/>
    <lineage>
        <taxon>Bacteria</taxon>
        <taxon>Pseudomonadati</taxon>
        <taxon>Thermodesulfobacteriota</taxon>
        <taxon>Desulfuromonadia</taxon>
        <taxon>Geobacterales</taxon>
        <taxon>Geobacteraceae</taxon>
        <taxon>Citrifermentans</taxon>
    </lineage>
</organism>
<sequence length="196" mass="20481">MKTLRLLALGTMLVVAGGCAGSSRSALKQEGDKGGALYSETARGGITPEGFADLTVTASIKTHRLRPSLVPDSHGSANYTLLVSIDGQPVAVPGEARLEKRDAAPFADPEAGKGVRYLFAKTLRLQAGTHNVKVSLPQDSVGIAHDITLASGSANLLVLEPVYAPVAGKQRPGFYGATSYKEGISRIRTALNGERL</sequence>
<dbReference type="RefSeq" id="WP_185245100.1">
    <property type="nucleotide sequence ID" value="NZ_AP023213.1"/>
</dbReference>
<dbReference type="Proteomes" id="UP000515472">
    <property type="component" value="Chromosome"/>
</dbReference>
<dbReference type="KEGG" id="gbn:GEOBRER4_17640"/>
<keyword evidence="1" id="KW-0449">Lipoprotein</keyword>
<accession>A0A6S6M5P8</accession>
<reference evidence="1 2" key="1">
    <citation type="submission" date="2020-06" db="EMBL/GenBank/DDBJ databases">
        <title>Interaction of electrochemicaly active bacteria, Geobacter bremensis R4 on different carbon anode.</title>
        <authorList>
            <person name="Meng L."/>
            <person name="Yoshida N."/>
        </authorList>
    </citation>
    <scope>NUCLEOTIDE SEQUENCE [LARGE SCALE GENOMIC DNA]</scope>
    <source>
        <strain evidence="1 2">R4</strain>
    </source>
</reference>
<gene>
    <name evidence="1" type="ORF">GEOBRER4_n1836</name>
</gene>
<proteinExistence type="predicted"/>
<dbReference type="AlphaFoldDB" id="A0A6S6M5P8"/>
<name>A0A6S6M5P8_9BACT</name>
<dbReference type="EMBL" id="AP023213">
    <property type="protein sequence ID" value="BCG47014.1"/>
    <property type="molecule type" value="Genomic_DNA"/>
</dbReference>
<evidence type="ECO:0000313" key="1">
    <source>
        <dbReference type="EMBL" id="BCG47014.1"/>
    </source>
</evidence>
<protein>
    <submittedName>
        <fullName evidence="1">Putative lipoprotein</fullName>
    </submittedName>
</protein>
<dbReference type="PROSITE" id="PS51257">
    <property type="entry name" value="PROKAR_LIPOPROTEIN"/>
    <property type="match status" value="1"/>
</dbReference>